<dbReference type="Gene3D" id="3.30.70.2540">
    <property type="entry name" value="CRISPR-associated endoribonuclease Cas6/Csy4"/>
    <property type="match status" value="1"/>
</dbReference>
<dbReference type="InterPro" id="IPR013396">
    <property type="entry name" value="CRISPR-assoc_prot_Csy4"/>
</dbReference>
<dbReference type="EMBL" id="LZMS01000013">
    <property type="protein sequence ID" value="OBX66384.1"/>
    <property type="molecule type" value="Genomic_DNA"/>
</dbReference>
<dbReference type="AlphaFoldDB" id="A0A1B8Q808"/>
<evidence type="ECO:0000313" key="1">
    <source>
        <dbReference type="EMBL" id="OBX66384.1"/>
    </source>
</evidence>
<dbReference type="CDD" id="cd09739">
    <property type="entry name" value="Cas6_I-F"/>
    <property type="match status" value="1"/>
</dbReference>
<proteinExistence type="predicted"/>
<name>A0A1B8Q808_MORLA</name>
<protein>
    <submittedName>
        <fullName evidence="1">Type I-F CRISPR-associated endoribonuclease Cas6/Csy4</fullName>
    </submittedName>
</protein>
<organism evidence="1 2">
    <name type="scientific">Moraxella lacunata</name>
    <dbReference type="NCBI Taxonomy" id="477"/>
    <lineage>
        <taxon>Bacteria</taxon>
        <taxon>Pseudomonadati</taxon>
        <taxon>Pseudomonadota</taxon>
        <taxon>Gammaproteobacteria</taxon>
        <taxon>Moraxellales</taxon>
        <taxon>Moraxellaceae</taxon>
        <taxon>Moraxella</taxon>
    </lineage>
</organism>
<dbReference type="Pfam" id="PF09618">
    <property type="entry name" value="Cas_Csy4"/>
    <property type="match status" value="1"/>
</dbReference>
<sequence>MKVYQEINLIPNDDIPPYAIWSKLYNQLHIALADVANTHGIRTIGVAFPNYRYVERDGKTFATLGSRLRIFAPSRDEFEKLDLAKWFDRLTDYVHIKAIADVGERATGYVVVERQQRAGLQKQAERFAEFKNLTVEQALEHCLAYKKQPKAYPFIELFSQTNQVPYRLYVKQTVVDKAVDGEFTVYGMHNQGGAMTDKATVPHW</sequence>
<dbReference type="GO" id="GO:0004519">
    <property type="term" value="F:endonuclease activity"/>
    <property type="evidence" value="ECO:0007669"/>
    <property type="project" value="InterPro"/>
</dbReference>
<comment type="caution">
    <text evidence="1">The sequence shown here is derived from an EMBL/GenBank/DDBJ whole genome shotgun (WGS) entry which is preliminary data.</text>
</comment>
<gene>
    <name evidence="1" type="ORF">A9309_01375</name>
</gene>
<dbReference type="NCBIfam" id="TIGR02563">
    <property type="entry name" value="cas_Csy4"/>
    <property type="match status" value="1"/>
</dbReference>
<dbReference type="RefSeq" id="WP_065256780.1">
    <property type="nucleotide sequence ID" value="NZ_JARDJM010000013.1"/>
</dbReference>
<dbReference type="GO" id="GO:0043571">
    <property type="term" value="P:maintenance of CRISPR repeat elements"/>
    <property type="evidence" value="ECO:0007669"/>
    <property type="project" value="InterPro"/>
</dbReference>
<reference evidence="1 2" key="1">
    <citation type="submission" date="2016-06" db="EMBL/GenBank/DDBJ databases">
        <title>Draft genome of Moraxella lacunata CCUG 57757A.</title>
        <authorList>
            <person name="Salva-Serra F."/>
            <person name="Engstrom-Jakobsson H."/>
            <person name="Thorell K."/>
            <person name="Gonzales-Siles L."/>
            <person name="Karlsson R."/>
            <person name="Boulund F."/>
            <person name="Engstrand L."/>
            <person name="Kristiansson E."/>
            <person name="Moore E."/>
        </authorList>
    </citation>
    <scope>NUCLEOTIDE SEQUENCE [LARGE SCALE GENOMIC DNA]</scope>
    <source>
        <strain evidence="1 2">CCUG 57757A</strain>
    </source>
</reference>
<dbReference type="InterPro" id="IPR042564">
    <property type="entry name" value="CRISPR-Cas6/Csy4_sf"/>
</dbReference>
<dbReference type="Proteomes" id="UP000092607">
    <property type="component" value="Unassembled WGS sequence"/>
</dbReference>
<accession>A0A1B8Q808</accession>
<evidence type="ECO:0000313" key="2">
    <source>
        <dbReference type="Proteomes" id="UP000092607"/>
    </source>
</evidence>